<dbReference type="EMBL" id="LAZR01032623">
    <property type="protein sequence ID" value="KKL50375.1"/>
    <property type="molecule type" value="Genomic_DNA"/>
</dbReference>
<reference evidence="1" key="1">
    <citation type="journal article" date="2015" name="Nature">
        <title>Complex archaea that bridge the gap between prokaryotes and eukaryotes.</title>
        <authorList>
            <person name="Spang A."/>
            <person name="Saw J.H."/>
            <person name="Jorgensen S.L."/>
            <person name="Zaremba-Niedzwiedzka K."/>
            <person name="Martijn J."/>
            <person name="Lind A.E."/>
            <person name="van Eijk R."/>
            <person name="Schleper C."/>
            <person name="Guy L."/>
            <person name="Ettema T.J."/>
        </authorList>
    </citation>
    <scope>NUCLEOTIDE SEQUENCE</scope>
</reference>
<evidence type="ECO:0000313" key="1">
    <source>
        <dbReference type="EMBL" id="KKL50375.1"/>
    </source>
</evidence>
<sequence length="46" mass="5294">MATFEHDMTADRWTRSELIANLGSAAEDCDLRREFFKSCKPSGHDF</sequence>
<organism evidence="1">
    <name type="scientific">marine sediment metagenome</name>
    <dbReference type="NCBI Taxonomy" id="412755"/>
    <lineage>
        <taxon>unclassified sequences</taxon>
        <taxon>metagenomes</taxon>
        <taxon>ecological metagenomes</taxon>
    </lineage>
</organism>
<protein>
    <submittedName>
        <fullName evidence="1">Uncharacterized protein</fullName>
    </submittedName>
</protein>
<proteinExistence type="predicted"/>
<dbReference type="AlphaFoldDB" id="A0A0F9EZG1"/>
<accession>A0A0F9EZG1</accession>
<name>A0A0F9EZG1_9ZZZZ</name>
<gene>
    <name evidence="1" type="ORF">LCGC14_2306140</name>
</gene>
<comment type="caution">
    <text evidence="1">The sequence shown here is derived from an EMBL/GenBank/DDBJ whole genome shotgun (WGS) entry which is preliminary data.</text>
</comment>
<feature type="non-terminal residue" evidence="1">
    <location>
        <position position="46"/>
    </location>
</feature>